<dbReference type="SUPFAM" id="SSF81301">
    <property type="entry name" value="Nucleotidyltransferase"/>
    <property type="match status" value="1"/>
</dbReference>
<sequence length="343" mass="38742">MGLECDFRPGTPLEDASRRDLTINALFYNVHTKEVEDYTQRGLSDLENGIACTPLPPRQTFQDDPLRIIRCVRFASRFGLSITDEVVQAIKEDDVKVSKERIGIEVTKMLRPDPLRAMALIDSLALHSAIFHCEVDPPRHEAIASARILSEVSKRFISDDALWLATAATPFRDIKVKRKGKDTPAVSVVISEGLKHPSVRPWERSLTWAVVMDILPFWNGEWSDQAEAVVNRYQAFKDRAIALGLPQAIDQPLLLNVSRGQSDCADVQGTEMQSLLSIKPSPLLNTIRQAINVWQLDHPEGTKEECEGWLKNQWEGEGRAEWETVSLPMRAKVEKVKGEKRKR</sequence>
<evidence type="ECO:0000256" key="2">
    <source>
        <dbReference type="ARBA" id="ARBA00022679"/>
    </source>
</evidence>
<evidence type="ECO:0000313" key="7">
    <source>
        <dbReference type="Proteomes" id="UP000322225"/>
    </source>
</evidence>
<dbReference type="Gene3D" id="1.10.3090.10">
    <property type="entry name" value="cca-adding enzyme, domain 2"/>
    <property type="match status" value="1"/>
</dbReference>
<protein>
    <recommendedName>
        <fullName evidence="5">Poly A polymerase head domain-containing protein</fullName>
    </recommendedName>
</protein>
<accession>A0AAJ8LDM6</accession>
<dbReference type="EMBL" id="CP144051">
    <property type="protein sequence ID" value="WWD15947.1"/>
    <property type="molecule type" value="Genomic_DNA"/>
</dbReference>
<name>A0AAJ8LDM6_9TREE</name>
<keyword evidence="7" id="KW-1185">Reference proteome</keyword>
<feature type="domain" description="Poly A polymerase head" evidence="5">
    <location>
        <begin position="13"/>
        <end position="50"/>
    </location>
</feature>
<gene>
    <name evidence="6" type="ORF">CI109_100371</name>
</gene>
<dbReference type="SUPFAM" id="SSF81891">
    <property type="entry name" value="Poly A polymerase C-terminal region-like"/>
    <property type="match status" value="1"/>
</dbReference>
<dbReference type="Pfam" id="PF01743">
    <property type="entry name" value="PolyA_pol"/>
    <property type="match status" value="1"/>
</dbReference>
<evidence type="ECO:0000313" key="6">
    <source>
        <dbReference type="EMBL" id="WWD15947.1"/>
    </source>
</evidence>
<organism evidence="6 7">
    <name type="scientific">Kwoniella shandongensis</name>
    <dbReference type="NCBI Taxonomy" id="1734106"/>
    <lineage>
        <taxon>Eukaryota</taxon>
        <taxon>Fungi</taxon>
        <taxon>Dikarya</taxon>
        <taxon>Basidiomycota</taxon>
        <taxon>Agaricomycotina</taxon>
        <taxon>Tremellomycetes</taxon>
        <taxon>Tremellales</taxon>
        <taxon>Cryptococcaceae</taxon>
        <taxon>Kwoniella</taxon>
    </lineage>
</organism>
<dbReference type="GeneID" id="43587085"/>
<keyword evidence="3 4" id="KW-0694">RNA-binding</keyword>
<evidence type="ECO:0000259" key="5">
    <source>
        <dbReference type="Pfam" id="PF01743"/>
    </source>
</evidence>
<dbReference type="Gene3D" id="3.30.460.10">
    <property type="entry name" value="Beta Polymerase, domain 2"/>
    <property type="match status" value="1"/>
</dbReference>
<dbReference type="GO" id="GO:0003723">
    <property type="term" value="F:RNA binding"/>
    <property type="evidence" value="ECO:0007669"/>
    <property type="project" value="UniProtKB-KW"/>
</dbReference>
<dbReference type="GO" id="GO:0052929">
    <property type="term" value="F:ATP:3'-cytidine-cytidine-tRNA adenylyltransferase activity"/>
    <property type="evidence" value="ECO:0007669"/>
    <property type="project" value="TreeGrafter"/>
</dbReference>
<dbReference type="RefSeq" id="XP_065822850.1">
    <property type="nucleotide sequence ID" value="XM_065966778.1"/>
</dbReference>
<reference evidence="6" key="2">
    <citation type="submission" date="2024-01" db="EMBL/GenBank/DDBJ databases">
        <title>Comparative genomics of Cryptococcus and Kwoniella reveals pathogenesis evolution and contrasting modes of karyotype evolution via chromosome fusion or intercentromeric recombination.</title>
        <authorList>
            <person name="Coelho M.A."/>
            <person name="David-Palma M."/>
            <person name="Shea T."/>
            <person name="Bowers K."/>
            <person name="McGinley-Smith S."/>
            <person name="Mohammad A.W."/>
            <person name="Gnirke A."/>
            <person name="Yurkov A.M."/>
            <person name="Nowrousian M."/>
            <person name="Sun S."/>
            <person name="Cuomo C.A."/>
            <person name="Heitman J."/>
        </authorList>
    </citation>
    <scope>NUCLEOTIDE SEQUENCE</scope>
    <source>
        <strain evidence="6">CBS 12478</strain>
    </source>
</reference>
<dbReference type="GO" id="GO:0052927">
    <property type="term" value="F:CC tRNA cytidylyltransferase activity"/>
    <property type="evidence" value="ECO:0007669"/>
    <property type="project" value="TreeGrafter"/>
</dbReference>
<dbReference type="PANTHER" id="PTHR13734:SF5">
    <property type="entry name" value="CCA TRNA NUCLEOTIDYLTRANSFERASE, MITOCHONDRIAL"/>
    <property type="match status" value="1"/>
</dbReference>
<dbReference type="PANTHER" id="PTHR13734">
    <property type="entry name" value="TRNA-NUCLEOTIDYLTRANSFERASE"/>
    <property type="match status" value="1"/>
</dbReference>
<dbReference type="InterPro" id="IPR002646">
    <property type="entry name" value="PolA_pol_head_dom"/>
</dbReference>
<dbReference type="Proteomes" id="UP000322225">
    <property type="component" value="Chromosome 1"/>
</dbReference>
<dbReference type="InterPro" id="IPR043519">
    <property type="entry name" value="NT_sf"/>
</dbReference>
<evidence type="ECO:0000256" key="1">
    <source>
        <dbReference type="ARBA" id="ARBA00007265"/>
    </source>
</evidence>
<dbReference type="AlphaFoldDB" id="A0AAJ8LDM6"/>
<reference evidence="6" key="1">
    <citation type="submission" date="2017-08" db="EMBL/GenBank/DDBJ databases">
        <authorList>
            <person name="Cuomo C."/>
            <person name="Billmyre B."/>
            <person name="Heitman J."/>
        </authorList>
    </citation>
    <scope>NUCLEOTIDE SEQUENCE</scope>
    <source>
        <strain evidence="6">CBS 12478</strain>
    </source>
</reference>
<keyword evidence="2 4" id="KW-0808">Transferase</keyword>
<proteinExistence type="inferred from homology"/>
<comment type="similarity">
    <text evidence="1 4">Belongs to the tRNA nucleotidyltransferase/poly(A) polymerase family.</text>
</comment>
<evidence type="ECO:0000256" key="4">
    <source>
        <dbReference type="RuleBase" id="RU003953"/>
    </source>
</evidence>
<dbReference type="KEGG" id="ksn:43587085"/>
<evidence type="ECO:0000256" key="3">
    <source>
        <dbReference type="ARBA" id="ARBA00022884"/>
    </source>
</evidence>
<dbReference type="GO" id="GO:0001680">
    <property type="term" value="P:tRNA 3'-terminal CCA addition"/>
    <property type="evidence" value="ECO:0007669"/>
    <property type="project" value="TreeGrafter"/>
</dbReference>